<protein>
    <submittedName>
        <fullName evidence="1">Uncharacterized protein</fullName>
    </submittedName>
</protein>
<name>A0ACC4BS18_POPAL</name>
<reference evidence="1 2" key="1">
    <citation type="journal article" date="2024" name="Plant Biotechnol. J.">
        <title>Genome and CRISPR/Cas9 system of a widespread forest tree (Populus alba) in the world.</title>
        <authorList>
            <person name="Liu Y.J."/>
            <person name="Jiang P.F."/>
            <person name="Han X.M."/>
            <person name="Li X.Y."/>
            <person name="Wang H.M."/>
            <person name="Wang Y.J."/>
            <person name="Wang X.X."/>
            <person name="Zeng Q.Y."/>
        </authorList>
    </citation>
    <scope>NUCLEOTIDE SEQUENCE [LARGE SCALE GENOMIC DNA]</scope>
    <source>
        <strain evidence="2">cv. PAL-ZL1</strain>
    </source>
</reference>
<gene>
    <name evidence="1" type="ORF">D5086_015745</name>
</gene>
<organism evidence="1 2">
    <name type="scientific">Populus alba</name>
    <name type="common">White poplar</name>
    <dbReference type="NCBI Taxonomy" id="43335"/>
    <lineage>
        <taxon>Eukaryota</taxon>
        <taxon>Viridiplantae</taxon>
        <taxon>Streptophyta</taxon>
        <taxon>Embryophyta</taxon>
        <taxon>Tracheophyta</taxon>
        <taxon>Spermatophyta</taxon>
        <taxon>Magnoliopsida</taxon>
        <taxon>eudicotyledons</taxon>
        <taxon>Gunneridae</taxon>
        <taxon>Pentapetalae</taxon>
        <taxon>rosids</taxon>
        <taxon>fabids</taxon>
        <taxon>Malpighiales</taxon>
        <taxon>Salicaceae</taxon>
        <taxon>Saliceae</taxon>
        <taxon>Populus</taxon>
    </lineage>
</organism>
<comment type="caution">
    <text evidence="1">The sequence shown here is derived from an EMBL/GenBank/DDBJ whole genome shotgun (WGS) entry which is preliminary data.</text>
</comment>
<proteinExistence type="predicted"/>
<sequence length="70" mass="7742">MAIASIINKRISLVCGSGTRGRSLSLTKHRPPSWHVSMSKAQARQRLRPLYIEIPSTTEVEASVKELSIP</sequence>
<evidence type="ECO:0000313" key="2">
    <source>
        <dbReference type="Proteomes" id="UP000309997"/>
    </source>
</evidence>
<keyword evidence="2" id="KW-1185">Reference proteome</keyword>
<dbReference type="EMBL" id="RCHU02000008">
    <property type="protein sequence ID" value="KAL3581413.1"/>
    <property type="molecule type" value="Genomic_DNA"/>
</dbReference>
<dbReference type="Proteomes" id="UP000309997">
    <property type="component" value="Unassembled WGS sequence"/>
</dbReference>
<evidence type="ECO:0000313" key="1">
    <source>
        <dbReference type="EMBL" id="KAL3581413.1"/>
    </source>
</evidence>
<accession>A0ACC4BS18</accession>